<evidence type="ECO:0000313" key="3">
    <source>
        <dbReference type="Proteomes" id="UP000198990"/>
    </source>
</evidence>
<dbReference type="RefSeq" id="WP_091623861.1">
    <property type="nucleotide sequence ID" value="NZ_FNZN01000004.1"/>
</dbReference>
<dbReference type="SUPFAM" id="SSF54975">
    <property type="entry name" value="Acylphosphatase/BLUF domain-like"/>
    <property type="match status" value="1"/>
</dbReference>
<sequence length="143" mass="16543">MKTVLYISEALHTFTAQELKELSFSSTLKNKAKGISGYLYYKDKHFLQYVEGDEQYINELINTIKTDPRHRFIMAIEENSLDDRRFPDWGMKSIAEVMFNNSVVETTIIKTLTLFKENNLTLSASSKSQLFRLMDELSVSVQA</sequence>
<dbReference type="OrthoDB" id="1122028at2"/>
<dbReference type="Gene3D" id="3.30.70.100">
    <property type="match status" value="1"/>
</dbReference>
<accession>A0A1H7RDP4</accession>
<protein>
    <submittedName>
        <fullName evidence="2">Sensors of blue-light using FAD</fullName>
    </submittedName>
</protein>
<dbReference type="PROSITE" id="PS50925">
    <property type="entry name" value="BLUF"/>
    <property type="match status" value="1"/>
</dbReference>
<dbReference type="STRING" id="228957.SAMN04488008_104236"/>
<evidence type="ECO:0000259" key="1">
    <source>
        <dbReference type="PROSITE" id="PS50925"/>
    </source>
</evidence>
<dbReference type="InterPro" id="IPR036046">
    <property type="entry name" value="Acylphosphatase-like_dom_sf"/>
</dbReference>
<dbReference type="Proteomes" id="UP000198990">
    <property type="component" value="Unassembled WGS sequence"/>
</dbReference>
<dbReference type="EMBL" id="FNZN01000004">
    <property type="protein sequence ID" value="SEL57547.1"/>
    <property type="molecule type" value="Genomic_DNA"/>
</dbReference>
<dbReference type="GO" id="GO:0009882">
    <property type="term" value="F:blue light photoreceptor activity"/>
    <property type="evidence" value="ECO:0007669"/>
    <property type="project" value="InterPro"/>
</dbReference>
<organism evidence="2 3">
    <name type="scientific">Maribacter orientalis</name>
    <dbReference type="NCBI Taxonomy" id="228957"/>
    <lineage>
        <taxon>Bacteria</taxon>
        <taxon>Pseudomonadati</taxon>
        <taxon>Bacteroidota</taxon>
        <taxon>Flavobacteriia</taxon>
        <taxon>Flavobacteriales</taxon>
        <taxon>Flavobacteriaceae</taxon>
        <taxon>Maribacter</taxon>
    </lineage>
</organism>
<dbReference type="GO" id="GO:0071949">
    <property type="term" value="F:FAD binding"/>
    <property type="evidence" value="ECO:0007669"/>
    <property type="project" value="InterPro"/>
</dbReference>
<feature type="domain" description="BLUF" evidence="1">
    <location>
        <begin position="1"/>
        <end position="92"/>
    </location>
</feature>
<name>A0A1H7RDP4_9FLAO</name>
<dbReference type="SMART" id="SM01034">
    <property type="entry name" value="BLUF"/>
    <property type="match status" value="1"/>
</dbReference>
<reference evidence="3" key="1">
    <citation type="submission" date="2016-10" db="EMBL/GenBank/DDBJ databases">
        <authorList>
            <person name="Varghese N."/>
            <person name="Submissions S."/>
        </authorList>
    </citation>
    <scope>NUCLEOTIDE SEQUENCE [LARGE SCALE GENOMIC DNA]</scope>
    <source>
        <strain evidence="3">DSM 16471</strain>
    </source>
</reference>
<proteinExistence type="predicted"/>
<keyword evidence="3" id="KW-1185">Reference proteome</keyword>
<dbReference type="AlphaFoldDB" id="A0A1H7RDP4"/>
<dbReference type="Pfam" id="PF04940">
    <property type="entry name" value="BLUF"/>
    <property type="match status" value="1"/>
</dbReference>
<gene>
    <name evidence="2" type="ORF">SAMN04488008_104236</name>
</gene>
<evidence type="ECO:0000313" key="2">
    <source>
        <dbReference type="EMBL" id="SEL57547.1"/>
    </source>
</evidence>
<dbReference type="InterPro" id="IPR007024">
    <property type="entry name" value="BLUF_domain"/>
</dbReference>